<feature type="chain" id="PRO_5047229942" description="Peptidoglycan-binding protein" evidence="1">
    <location>
        <begin position="34"/>
        <end position="273"/>
    </location>
</feature>
<reference evidence="2 3" key="1">
    <citation type="submission" date="2020-05" db="EMBL/GenBank/DDBJ databases">
        <title>Aquincola sp. isolate from soil.</title>
        <authorList>
            <person name="Han J."/>
            <person name="Kim D.-U."/>
        </authorList>
    </citation>
    <scope>NUCLEOTIDE SEQUENCE [LARGE SCALE GENOMIC DNA]</scope>
    <source>
        <strain evidence="2 3">S2</strain>
    </source>
</reference>
<gene>
    <name evidence="2" type="ORF">HLB44_29885</name>
</gene>
<evidence type="ECO:0000256" key="1">
    <source>
        <dbReference type="SAM" id="SignalP"/>
    </source>
</evidence>
<keyword evidence="3" id="KW-1185">Reference proteome</keyword>
<keyword evidence="1" id="KW-0732">Signal</keyword>
<evidence type="ECO:0008006" key="4">
    <source>
        <dbReference type="Google" id="ProtNLM"/>
    </source>
</evidence>
<accession>A0ABX2ERP4</accession>
<dbReference type="EMBL" id="JABRWJ010000011">
    <property type="protein sequence ID" value="NRF71212.1"/>
    <property type="molecule type" value="Genomic_DNA"/>
</dbReference>
<organism evidence="2 3">
    <name type="scientific">Pseudaquabacterium terrae</name>
    <dbReference type="NCBI Taxonomy" id="2732868"/>
    <lineage>
        <taxon>Bacteria</taxon>
        <taxon>Pseudomonadati</taxon>
        <taxon>Pseudomonadota</taxon>
        <taxon>Betaproteobacteria</taxon>
        <taxon>Burkholderiales</taxon>
        <taxon>Sphaerotilaceae</taxon>
        <taxon>Pseudaquabacterium</taxon>
    </lineage>
</organism>
<comment type="caution">
    <text evidence="2">The sequence shown here is derived from an EMBL/GenBank/DDBJ whole genome shotgun (WGS) entry which is preliminary data.</text>
</comment>
<evidence type="ECO:0000313" key="2">
    <source>
        <dbReference type="EMBL" id="NRF71212.1"/>
    </source>
</evidence>
<name>A0ABX2ERP4_9BURK</name>
<proteinExistence type="predicted"/>
<evidence type="ECO:0000313" key="3">
    <source>
        <dbReference type="Proteomes" id="UP000737171"/>
    </source>
</evidence>
<dbReference type="Proteomes" id="UP000737171">
    <property type="component" value="Unassembled WGS sequence"/>
</dbReference>
<protein>
    <recommendedName>
        <fullName evidence="4">Peptidoglycan-binding protein</fullName>
    </recommendedName>
</protein>
<dbReference type="RefSeq" id="WP_173131967.1">
    <property type="nucleotide sequence ID" value="NZ_JABRWJ010000011.1"/>
</dbReference>
<feature type="signal peptide" evidence="1">
    <location>
        <begin position="1"/>
        <end position="33"/>
    </location>
</feature>
<sequence>MNTSALAPNCVPTASLLLMALAFSGLSGCIASAPRSSSLASAGQTSVGADEQLQRCQRPLGTLTVDDGRRSTWWGGFVQTSKITTIEPLVRTLVQQSNCFVLTSVGNLDRSAVLDAVANRQTKDGVRPGSNLHGGQVVATDYFMTPSIMFSEGEKTNVNLTGVLGKVFGNPVRAFKQDSSVSVVLSIDDIRSRVQVASGLGNGTATSWGTGLTGTLSTDGGGPLAAYSQTPAGKATVAAFAEAYNAMVVSLRNYRPQNVDGGLGTGGRLKVGS</sequence>